<evidence type="ECO:0000313" key="9">
    <source>
        <dbReference type="Proteomes" id="UP000001880"/>
    </source>
</evidence>
<dbReference type="InterPro" id="IPR027417">
    <property type="entry name" value="P-loop_NTPase"/>
</dbReference>
<organism evidence="8 9">
    <name type="scientific">Haliangium ochraceum (strain DSM 14365 / JCM 11303 / SMP-2)</name>
    <dbReference type="NCBI Taxonomy" id="502025"/>
    <lineage>
        <taxon>Bacteria</taxon>
        <taxon>Pseudomonadati</taxon>
        <taxon>Myxococcota</taxon>
        <taxon>Polyangia</taxon>
        <taxon>Haliangiales</taxon>
        <taxon>Kofleriaceae</taxon>
        <taxon>Haliangium</taxon>
    </lineage>
</organism>
<feature type="domain" description="FHA" evidence="6">
    <location>
        <begin position="47"/>
        <end position="96"/>
    </location>
</feature>
<dbReference type="PROSITE" id="PS00676">
    <property type="entry name" value="SIGMA54_INTERACT_2"/>
    <property type="match status" value="1"/>
</dbReference>
<dbReference type="SMART" id="SM00382">
    <property type="entry name" value="AAA"/>
    <property type="match status" value="1"/>
</dbReference>
<dbReference type="Pfam" id="PF25601">
    <property type="entry name" value="AAA_lid_14"/>
    <property type="match status" value="1"/>
</dbReference>
<evidence type="ECO:0000256" key="3">
    <source>
        <dbReference type="ARBA" id="ARBA00023015"/>
    </source>
</evidence>
<dbReference type="Gene3D" id="3.40.50.300">
    <property type="entry name" value="P-loop containing nucleotide triphosphate hydrolases"/>
    <property type="match status" value="1"/>
</dbReference>
<dbReference type="KEGG" id="hoh:Hoch_3669"/>
<keyword evidence="1" id="KW-0547">Nucleotide-binding</keyword>
<dbReference type="OrthoDB" id="9814761at2"/>
<dbReference type="SMART" id="SM00240">
    <property type="entry name" value="FHA"/>
    <property type="match status" value="1"/>
</dbReference>
<keyword evidence="3" id="KW-0805">Transcription regulation</keyword>
<dbReference type="GO" id="GO:0005524">
    <property type="term" value="F:ATP binding"/>
    <property type="evidence" value="ECO:0007669"/>
    <property type="project" value="UniProtKB-KW"/>
</dbReference>
<dbReference type="InterPro" id="IPR008984">
    <property type="entry name" value="SMAD_FHA_dom_sf"/>
</dbReference>
<dbReference type="InterPro" id="IPR002078">
    <property type="entry name" value="Sigma_54_int"/>
</dbReference>
<evidence type="ECO:0000256" key="5">
    <source>
        <dbReference type="ARBA" id="ARBA00023163"/>
    </source>
</evidence>
<proteinExistence type="predicted"/>
<dbReference type="InterPro" id="IPR058031">
    <property type="entry name" value="AAA_lid_NorR"/>
</dbReference>
<dbReference type="Gene3D" id="2.60.200.20">
    <property type="match status" value="1"/>
</dbReference>
<evidence type="ECO:0000256" key="4">
    <source>
        <dbReference type="ARBA" id="ARBA00023125"/>
    </source>
</evidence>
<keyword evidence="5" id="KW-0804">Transcription</keyword>
<accession>D0LXC8</accession>
<dbReference type="FunFam" id="3.40.50.300:FF:000006">
    <property type="entry name" value="DNA-binding transcriptional regulator NtrC"/>
    <property type="match status" value="1"/>
</dbReference>
<keyword evidence="4" id="KW-0238">DNA-binding</keyword>
<evidence type="ECO:0000259" key="7">
    <source>
        <dbReference type="PROSITE" id="PS50045"/>
    </source>
</evidence>
<dbReference type="PANTHER" id="PTHR32071:SF57">
    <property type="entry name" value="C4-DICARBOXYLATE TRANSPORT TRANSCRIPTIONAL REGULATORY PROTEIN DCTD"/>
    <property type="match status" value="1"/>
</dbReference>
<dbReference type="PROSITE" id="PS50045">
    <property type="entry name" value="SIGMA54_INTERACT_4"/>
    <property type="match status" value="1"/>
</dbReference>
<reference evidence="8 9" key="1">
    <citation type="journal article" date="2010" name="Stand. Genomic Sci.">
        <title>Complete genome sequence of Haliangium ochraceum type strain (SMP-2).</title>
        <authorList>
            <consortium name="US DOE Joint Genome Institute (JGI-PGF)"/>
            <person name="Ivanova N."/>
            <person name="Daum C."/>
            <person name="Lang E."/>
            <person name="Abt B."/>
            <person name="Kopitz M."/>
            <person name="Saunders E."/>
            <person name="Lapidus A."/>
            <person name="Lucas S."/>
            <person name="Glavina Del Rio T."/>
            <person name="Nolan M."/>
            <person name="Tice H."/>
            <person name="Copeland A."/>
            <person name="Cheng J.F."/>
            <person name="Chen F."/>
            <person name="Bruce D."/>
            <person name="Goodwin L."/>
            <person name="Pitluck S."/>
            <person name="Mavromatis K."/>
            <person name="Pati A."/>
            <person name="Mikhailova N."/>
            <person name="Chen A."/>
            <person name="Palaniappan K."/>
            <person name="Land M."/>
            <person name="Hauser L."/>
            <person name="Chang Y.J."/>
            <person name="Jeffries C.D."/>
            <person name="Detter J.C."/>
            <person name="Brettin T."/>
            <person name="Rohde M."/>
            <person name="Goker M."/>
            <person name="Bristow J."/>
            <person name="Markowitz V."/>
            <person name="Eisen J.A."/>
            <person name="Hugenholtz P."/>
            <person name="Kyrpides N.C."/>
            <person name="Klenk H.P."/>
        </authorList>
    </citation>
    <scope>NUCLEOTIDE SEQUENCE [LARGE SCALE GENOMIC DNA]</scope>
    <source>
        <strain evidence="9">DSM 14365 / CIP 107738 / JCM 11303 / AJ 13395 / SMP-2</strain>
    </source>
</reference>
<gene>
    <name evidence="8" type="ordered locus">Hoch_3669</name>
</gene>
<protein>
    <submittedName>
        <fullName evidence="8">Sigma54 specific transcriptional regulator, Fis family</fullName>
    </submittedName>
</protein>
<dbReference type="RefSeq" id="WP_012828769.1">
    <property type="nucleotide sequence ID" value="NC_013440.1"/>
</dbReference>
<evidence type="ECO:0000256" key="1">
    <source>
        <dbReference type="ARBA" id="ARBA00022741"/>
    </source>
</evidence>
<dbReference type="SUPFAM" id="SSF52540">
    <property type="entry name" value="P-loop containing nucleoside triphosphate hydrolases"/>
    <property type="match status" value="1"/>
</dbReference>
<dbReference type="AlphaFoldDB" id="D0LXC8"/>
<dbReference type="eggNOG" id="COG1716">
    <property type="taxonomic scope" value="Bacteria"/>
</dbReference>
<dbReference type="InterPro" id="IPR003593">
    <property type="entry name" value="AAA+_ATPase"/>
</dbReference>
<dbReference type="PROSITE" id="PS50006">
    <property type="entry name" value="FHA_DOMAIN"/>
    <property type="match status" value="1"/>
</dbReference>
<feature type="domain" description="Sigma-54 factor interaction" evidence="7">
    <location>
        <begin position="138"/>
        <end position="362"/>
    </location>
</feature>
<evidence type="ECO:0000256" key="2">
    <source>
        <dbReference type="ARBA" id="ARBA00022840"/>
    </source>
</evidence>
<dbReference type="Gene3D" id="1.10.10.60">
    <property type="entry name" value="Homeodomain-like"/>
    <property type="match status" value="1"/>
</dbReference>
<dbReference type="GO" id="GO:0006355">
    <property type="term" value="P:regulation of DNA-templated transcription"/>
    <property type="evidence" value="ECO:0007669"/>
    <property type="project" value="InterPro"/>
</dbReference>
<sequence length="451" mass="50338">MPSPNATFHTRQIRDGEALVLRRRKLRLLVEKGPDRKLRRDFDADRVVLGSHESCDLALSDRTISRQHCEIALSREGYIIRDLDSTNGTFLDRGNVRIREIVVDGETRIRLGDTSVRIQPLDETVDIPLGHDIRCGPLLGRSPAMRRVFDIVRRVAPSDATVLITGESGTGKEIAARALHEHSGRADGPFVVVDCGALPGNLIESELYGHERGAFTGAISARAGAFEAANGGTLFLDELGEMPLDLQTRLLGVLERRVVQRLGSTSSRAIDVRVLAATNRDLRREVNRKNFREDLYFRLAVVTIEMPPLRDRPEDIALYVEDFLRDSAGGVRIDAPTMERLAQQPWPGNVRELRNVIERAMALGEVDVPGGGTRASEREHSLPQVGGEIDVEVPFKVGKAALIEEFERNYVERLMAKHEGNITQAARAAEIDRVYLLRVLDKYGMRPSRRK</sequence>
<dbReference type="InterPro" id="IPR025944">
    <property type="entry name" value="Sigma_54_int_dom_CS"/>
</dbReference>
<dbReference type="GO" id="GO:0003677">
    <property type="term" value="F:DNA binding"/>
    <property type="evidence" value="ECO:0007669"/>
    <property type="project" value="UniProtKB-KW"/>
</dbReference>
<dbReference type="HOGENOM" id="CLU_000445_119_3_7"/>
<name>D0LXC8_HALO1</name>
<dbReference type="SUPFAM" id="SSF46689">
    <property type="entry name" value="Homeodomain-like"/>
    <property type="match status" value="1"/>
</dbReference>
<evidence type="ECO:0000259" key="6">
    <source>
        <dbReference type="PROSITE" id="PS50006"/>
    </source>
</evidence>
<dbReference type="PROSITE" id="PS00688">
    <property type="entry name" value="SIGMA54_INTERACT_3"/>
    <property type="match status" value="1"/>
</dbReference>
<keyword evidence="2" id="KW-0067">ATP-binding</keyword>
<dbReference type="SUPFAM" id="SSF49879">
    <property type="entry name" value="SMAD/FHA domain"/>
    <property type="match status" value="1"/>
</dbReference>
<dbReference type="Gene3D" id="1.10.8.60">
    <property type="match status" value="1"/>
</dbReference>
<dbReference type="EMBL" id="CP001804">
    <property type="protein sequence ID" value="ACY16170.1"/>
    <property type="molecule type" value="Genomic_DNA"/>
</dbReference>
<dbReference type="Pfam" id="PF00158">
    <property type="entry name" value="Sigma54_activat"/>
    <property type="match status" value="1"/>
</dbReference>
<dbReference type="InterPro" id="IPR000253">
    <property type="entry name" value="FHA_dom"/>
</dbReference>
<dbReference type="PANTHER" id="PTHR32071">
    <property type="entry name" value="TRANSCRIPTIONAL REGULATORY PROTEIN"/>
    <property type="match status" value="1"/>
</dbReference>
<keyword evidence="9" id="KW-1185">Reference proteome</keyword>
<dbReference type="InterPro" id="IPR025943">
    <property type="entry name" value="Sigma_54_int_dom_ATP-bd_2"/>
</dbReference>
<dbReference type="Proteomes" id="UP000001880">
    <property type="component" value="Chromosome"/>
</dbReference>
<evidence type="ECO:0000313" key="8">
    <source>
        <dbReference type="EMBL" id="ACY16170.1"/>
    </source>
</evidence>
<dbReference type="Pfam" id="PF00498">
    <property type="entry name" value="FHA"/>
    <property type="match status" value="1"/>
</dbReference>
<dbReference type="eggNOG" id="COG3829">
    <property type="taxonomic scope" value="Bacteria"/>
</dbReference>
<dbReference type="CDD" id="cd00009">
    <property type="entry name" value="AAA"/>
    <property type="match status" value="1"/>
</dbReference>
<dbReference type="InterPro" id="IPR009057">
    <property type="entry name" value="Homeodomain-like_sf"/>
</dbReference>
<dbReference type="STRING" id="502025.Hoch_3669"/>
<dbReference type="CDD" id="cd00060">
    <property type="entry name" value="FHA"/>
    <property type="match status" value="1"/>
</dbReference>